<organism evidence="1 2">
    <name type="scientific">Eleusine coracana subsp. coracana</name>
    <dbReference type="NCBI Taxonomy" id="191504"/>
    <lineage>
        <taxon>Eukaryota</taxon>
        <taxon>Viridiplantae</taxon>
        <taxon>Streptophyta</taxon>
        <taxon>Embryophyta</taxon>
        <taxon>Tracheophyta</taxon>
        <taxon>Spermatophyta</taxon>
        <taxon>Magnoliopsida</taxon>
        <taxon>Liliopsida</taxon>
        <taxon>Poales</taxon>
        <taxon>Poaceae</taxon>
        <taxon>PACMAD clade</taxon>
        <taxon>Chloridoideae</taxon>
        <taxon>Cynodonteae</taxon>
        <taxon>Eleusininae</taxon>
        <taxon>Eleusine</taxon>
    </lineage>
</organism>
<dbReference type="Pfam" id="PF08224">
    <property type="entry name" value="DUF1719"/>
    <property type="match status" value="1"/>
</dbReference>
<sequence>MHRFVMAEMVGSALVEEGVSRLVSFLWGKSEEKASQGHNKEMLELALIELEFVLERTGKLPITDFSLLQRRKMFQRTYMEGTDLLDEHRRQAPRGQEWEQGVKRKRWSTHVTSTVLNKDDVRRFQWFAGCARKFLKDVEYGCSLRQYTFCNPLVRHLLEGKILVFEMENRRQLRRFYMRPICLEGRGVEMILDYHYEDFKIPNKTFQLALLLRLSESTNIIGTAIKCLQSMASQFKIVTETAMEELSQMANLQYSSGRNLVTPSLEMTVGFLPHFVNEEQHFQESYAVEIIGDNAKRSDVSIQQAAETFSVLHLIVKVAT</sequence>
<proteinExistence type="predicted"/>
<evidence type="ECO:0000313" key="1">
    <source>
        <dbReference type="EMBL" id="GJN24385.1"/>
    </source>
</evidence>
<dbReference type="Proteomes" id="UP001054889">
    <property type="component" value="Unassembled WGS sequence"/>
</dbReference>
<accession>A0AAV5EQ75</accession>
<reference evidence="1" key="2">
    <citation type="submission" date="2021-12" db="EMBL/GenBank/DDBJ databases">
        <title>Resequencing data analysis of finger millet.</title>
        <authorList>
            <person name="Hatakeyama M."/>
            <person name="Aluri S."/>
            <person name="Balachadran M.T."/>
            <person name="Sivarajan S.R."/>
            <person name="Poveda L."/>
            <person name="Shimizu-Inatsugi R."/>
            <person name="Schlapbach R."/>
            <person name="Sreeman S.M."/>
            <person name="Shimizu K.K."/>
        </authorList>
    </citation>
    <scope>NUCLEOTIDE SEQUENCE</scope>
</reference>
<reference evidence="1" key="1">
    <citation type="journal article" date="2018" name="DNA Res.">
        <title>Multiple hybrid de novo genome assembly of finger millet, an orphan allotetraploid crop.</title>
        <authorList>
            <person name="Hatakeyama M."/>
            <person name="Aluri S."/>
            <person name="Balachadran M.T."/>
            <person name="Sivarajan S.R."/>
            <person name="Patrignani A."/>
            <person name="Gruter S."/>
            <person name="Poveda L."/>
            <person name="Shimizu-Inatsugi R."/>
            <person name="Baeten J."/>
            <person name="Francoijs K.J."/>
            <person name="Nataraja K.N."/>
            <person name="Reddy Y.A.N."/>
            <person name="Phadnis S."/>
            <person name="Ravikumar R.L."/>
            <person name="Schlapbach R."/>
            <person name="Sreeman S.M."/>
            <person name="Shimizu K.K."/>
        </authorList>
    </citation>
    <scope>NUCLEOTIDE SEQUENCE</scope>
</reference>
<protein>
    <submittedName>
        <fullName evidence="1">Uncharacterized protein</fullName>
    </submittedName>
</protein>
<dbReference type="AlphaFoldDB" id="A0AAV5EQ75"/>
<gene>
    <name evidence="1" type="primary">gb12123</name>
    <name evidence="1" type="ORF">PR202_gb12123</name>
</gene>
<dbReference type="PANTHER" id="PTHR33377:SF4">
    <property type="entry name" value="OS07G0285800 PROTEIN"/>
    <property type="match status" value="1"/>
</dbReference>
<evidence type="ECO:0000313" key="2">
    <source>
        <dbReference type="Proteomes" id="UP001054889"/>
    </source>
</evidence>
<keyword evidence="2" id="KW-1185">Reference proteome</keyword>
<dbReference type="SMART" id="SM01157">
    <property type="entry name" value="DUF1719"/>
    <property type="match status" value="1"/>
</dbReference>
<name>A0AAV5EQ75_ELECO</name>
<dbReference type="EMBL" id="BQKI01000077">
    <property type="protein sequence ID" value="GJN24385.1"/>
    <property type="molecule type" value="Genomic_DNA"/>
</dbReference>
<dbReference type="InterPro" id="IPR013181">
    <property type="entry name" value="DUF1719"/>
</dbReference>
<dbReference type="PANTHER" id="PTHR33377">
    <property type="entry name" value="OS10G0134700 PROTEIN-RELATED"/>
    <property type="match status" value="1"/>
</dbReference>
<comment type="caution">
    <text evidence="1">The sequence shown here is derived from an EMBL/GenBank/DDBJ whole genome shotgun (WGS) entry which is preliminary data.</text>
</comment>